<protein>
    <recommendedName>
        <fullName evidence="4">Lipoprotein</fullName>
    </recommendedName>
</protein>
<reference evidence="3" key="1">
    <citation type="journal article" date="2019" name="Int. J. Syst. Evol. Microbiol.">
        <title>The Global Catalogue of Microorganisms (GCM) 10K type strain sequencing project: providing services to taxonomists for standard genome sequencing and annotation.</title>
        <authorList>
            <consortium name="The Broad Institute Genomics Platform"/>
            <consortium name="The Broad Institute Genome Sequencing Center for Infectious Disease"/>
            <person name="Wu L."/>
            <person name="Ma J."/>
        </authorList>
    </citation>
    <scope>NUCLEOTIDE SEQUENCE [LARGE SCALE GENOMIC DNA]</scope>
    <source>
        <strain evidence="3">JCM 12140</strain>
    </source>
</reference>
<feature type="signal peptide" evidence="1">
    <location>
        <begin position="1"/>
        <end position="28"/>
    </location>
</feature>
<proteinExistence type="predicted"/>
<keyword evidence="3" id="KW-1185">Reference proteome</keyword>
<organism evidence="2 3">
    <name type="scientific">Curtobacterium herbarum</name>
    <dbReference type="NCBI Taxonomy" id="150122"/>
    <lineage>
        <taxon>Bacteria</taxon>
        <taxon>Bacillati</taxon>
        <taxon>Actinomycetota</taxon>
        <taxon>Actinomycetes</taxon>
        <taxon>Micrococcales</taxon>
        <taxon>Microbacteriaceae</taxon>
        <taxon>Curtobacterium</taxon>
    </lineage>
</organism>
<keyword evidence="1" id="KW-0732">Signal</keyword>
<dbReference type="Proteomes" id="UP001501742">
    <property type="component" value="Unassembled WGS sequence"/>
</dbReference>
<sequence>MSRELRHRIGTTAAIAIAALLGTTGCSATSNPGDTNVEPASVKKSVVDVVERSAEAVGGSWKVYSGPSVEGCGDGVEDKARYVYIMERSGSTGDKPAEDVKAMAKFWDGEGIATTAYKSGGADPLLGMRGKGGPITTIAFNAYPERYSITAVSACADGNVRDLLKDE</sequence>
<evidence type="ECO:0000313" key="2">
    <source>
        <dbReference type="EMBL" id="GAA1493056.1"/>
    </source>
</evidence>
<dbReference type="RefSeq" id="WP_259558196.1">
    <property type="nucleotide sequence ID" value="NZ_JANVAG010000003.1"/>
</dbReference>
<evidence type="ECO:0000256" key="1">
    <source>
        <dbReference type="SAM" id="SignalP"/>
    </source>
</evidence>
<name>A0ABP4K2I4_9MICO</name>
<evidence type="ECO:0008006" key="4">
    <source>
        <dbReference type="Google" id="ProtNLM"/>
    </source>
</evidence>
<accession>A0ABP4K2I4</accession>
<feature type="chain" id="PRO_5045745214" description="Lipoprotein" evidence="1">
    <location>
        <begin position="29"/>
        <end position="167"/>
    </location>
</feature>
<dbReference type="PROSITE" id="PS51257">
    <property type="entry name" value="PROKAR_LIPOPROTEIN"/>
    <property type="match status" value="1"/>
</dbReference>
<dbReference type="EMBL" id="BAAAJX010000005">
    <property type="protein sequence ID" value="GAA1493056.1"/>
    <property type="molecule type" value="Genomic_DNA"/>
</dbReference>
<evidence type="ECO:0000313" key="3">
    <source>
        <dbReference type="Proteomes" id="UP001501742"/>
    </source>
</evidence>
<comment type="caution">
    <text evidence="2">The sequence shown here is derived from an EMBL/GenBank/DDBJ whole genome shotgun (WGS) entry which is preliminary data.</text>
</comment>
<gene>
    <name evidence="2" type="ORF">GCM10009627_14020</name>
</gene>